<protein>
    <submittedName>
        <fullName evidence="1">Uncharacterized protein</fullName>
    </submittedName>
</protein>
<organism evidence="1 2">
    <name type="scientific">Paenibacillus nuruki</name>
    <dbReference type="NCBI Taxonomy" id="1886670"/>
    <lineage>
        <taxon>Bacteria</taxon>
        <taxon>Bacillati</taxon>
        <taxon>Bacillota</taxon>
        <taxon>Bacilli</taxon>
        <taxon>Bacillales</taxon>
        <taxon>Paenibacillaceae</taxon>
        <taxon>Paenibacillus</taxon>
    </lineage>
</organism>
<gene>
    <name evidence="1" type="ORF">PTI45_04085</name>
</gene>
<evidence type="ECO:0000313" key="1">
    <source>
        <dbReference type="EMBL" id="ODP26245.1"/>
    </source>
</evidence>
<proteinExistence type="predicted"/>
<accession>A0A1E3KZB3</accession>
<keyword evidence="2" id="KW-1185">Reference proteome</keyword>
<reference evidence="1 2" key="1">
    <citation type="submission" date="2016-08" db="EMBL/GenBank/DDBJ databases">
        <title>Genome sequencing of Paenibacillus sp. TI45-13ar, isolated from Korean traditional nuruk.</title>
        <authorList>
            <person name="Kim S.-J."/>
        </authorList>
    </citation>
    <scope>NUCLEOTIDE SEQUENCE [LARGE SCALE GENOMIC DNA]</scope>
    <source>
        <strain evidence="1 2">TI45-13ar</strain>
    </source>
</reference>
<dbReference type="EMBL" id="MDER01000086">
    <property type="protein sequence ID" value="ODP26245.1"/>
    <property type="molecule type" value="Genomic_DNA"/>
</dbReference>
<evidence type="ECO:0000313" key="2">
    <source>
        <dbReference type="Proteomes" id="UP000094578"/>
    </source>
</evidence>
<sequence>MFIVSHSETQFQKVILVLSIPFTWEVVKMFLEEIC</sequence>
<dbReference type="Proteomes" id="UP000094578">
    <property type="component" value="Unassembled WGS sequence"/>
</dbReference>
<comment type="caution">
    <text evidence="1">The sequence shown here is derived from an EMBL/GenBank/DDBJ whole genome shotgun (WGS) entry which is preliminary data.</text>
</comment>
<name>A0A1E3KZB3_9BACL</name>
<dbReference type="AlphaFoldDB" id="A0A1E3KZB3"/>